<dbReference type="Pfam" id="PF07992">
    <property type="entry name" value="Pyr_redox_2"/>
    <property type="match status" value="1"/>
</dbReference>
<evidence type="ECO:0000256" key="2">
    <source>
        <dbReference type="ARBA" id="ARBA00005272"/>
    </source>
</evidence>
<name>A0A4S8PKE0_9ACTN</name>
<organism evidence="7 8">
    <name type="scientific">Glycomyces paridis</name>
    <dbReference type="NCBI Taxonomy" id="2126555"/>
    <lineage>
        <taxon>Bacteria</taxon>
        <taxon>Bacillati</taxon>
        <taxon>Actinomycetota</taxon>
        <taxon>Actinomycetes</taxon>
        <taxon>Glycomycetales</taxon>
        <taxon>Glycomycetaceae</taxon>
        <taxon>Glycomyces</taxon>
    </lineage>
</organism>
<dbReference type="PRINTS" id="PR00368">
    <property type="entry name" value="FADPNR"/>
</dbReference>
<dbReference type="PRINTS" id="PR00469">
    <property type="entry name" value="PNDRDTASEII"/>
</dbReference>
<comment type="caution">
    <text evidence="7">The sequence shown here is derived from an EMBL/GenBank/DDBJ whole genome shotgun (WGS) entry which is preliminary data.</text>
</comment>
<reference evidence="7 8" key="1">
    <citation type="journal article" date="2018" name="Int. J. Syst. Evol. Microbiol.">
        <title>Glycomyces paridis sp. nov., isolated from the medicinal plant Paris polyphylla.</title>
        <authorList>
            <person name="Fang X.M."/>
            <person name="Bai J.L."/>
            <person name="Su J."/>
            <person name="Zhao L.L."/>
            <person name="Liu H.Y."/>
            <person name="Ma B.P."/>
            <person name="Zhang Y.Q."/>
            <person name="Yu L.Y."/>
        </authorList>
    </citation>
    <scope>NUCLEOTIDE SEQUENCE [LARGE SCALE GENOMIC DNA]</scope>
    <source>
        <strain evidence="7 8">CPCC 204357</strain>
    </source>
</reference>
<sequence>MKHRIIVLGAGYAGASAAGYLARHLHPDDVAVTVVNAEADFTERIRLHQVAAGRDLRRHSLAGLFAGTDIALRIARVTAVDADAAQVTVEDEHGTDRLAYDTLVYALGSTAADHGVPGVAEHAFHVATRPAAERLRDRLDALTGGRVLVVGGNLTAIEAATDLAEARPGLHVTLATSGAVGAWLGDKARTHMLRAFDRLGVELREHTEVTAVEADGVRTAHGGRLGADATVWAAGFAVHPIAAASGLAVEADGRITVDRSMRSVSHSGVYAAGDAVHVIGDNGEPLPMSCASAGFTRMQATAAIIADLTGRPAPRTALAYYGNCVSLGDKDGLFQLVDGEARSTGAVRGRTAAALKHFVYRGTVWNMAHPTYGLPVRRRHVKAEPARRSVDA</sequence>
<dbReference type="PANTHER" id="PTHR42913">
    <property type="entry name" value="APOPTOSIS-INDUCING FACTOR 1"/>
    <property type="match status" value="1"/>
</dbReference>
<evidence type="ECO:0000256" key="1">
    <source>
        <dbReference type="ARBA" id="ARBA00001974"/>
    </source>
</evidence>
<feature type="domain" description="FAD/NAD(P)-binding" evidence="6">
    <location>
        <begin position="4"/>
        <end position="284"/>
    </location>
</feature>
<dbReference type="OrthoDB" id="9784880at2"/>
<evidence type="ECO:0000259" key="6">
    <source>
        <dbReference type="Pfam" id="PF07992"/>
    </source>
</evidence>
<evidence type="ECO:0000256" key="3">
    <source>
        <dbReference type="ARBA" id="ARBA00022630"/>
    </source>
</evidence>
<evidence type="ECO:0000313" key="8">
    <source>
        <dbReference type="Proteomes" id="UP000305792"/>
    </source>
</evidence>
<evidence type="ECO:0000256" key="4">
    <source>
        <dbReference type="ARBA" id="ARBA00022827"/>
    </source>
</evidence>
<dbReference type="Gene3D" id="3.50.50.100">
    <property type="match status" value="1"/>
</dbReference>
<dbReference type="EMBL" id="STGX01000004">
    <property type="protein sequence ID" value="THV30032.1"/>
    <property type="molecule type" value="Genomic_DNA"/>
</dbReference>
<dbReference type="PANTHER" id="PTHR42913:SF3">
    <property type="entry name" value="64 KDA MITOCHONDRIAL NADH DEHYDROGENASE (EUROFUNG)"/>
    <property type="match status" value="1"/>
</dbReference>
<keyword evidence="4" id="KW-0274">FAD</keyword>
<dbReference type="GO" id="GO:0003955">
    <property type="term" value="F:NAD(P)H dehydrogenase (quinone) activity"/>
    <property type="evidence" value="ECO:0007669"/>
    <property type="project" value="TreeGrafter"/>
</dbReference>
<protein>
    <submittedName>
        <fullName evidence="7">Oxidoreductase</fullName>
    </submittedName>
</protein>
<dbReference type="InterPro" id="IPR051169">
    <property type="entry name" value="NADH-Q_oxidoreductase"/>
</dbReference>
<dbReference type="GO" id="GO:0019646">
    <property type="term" value="P:aerobic electron transport chain"/>
    <property type="evidence" value="ECO:0007669"/>
    <property type="project" value="TreeGrafter"/>
</dbReference>
<comment type="cofactor">
    <cofactor evidence="1">
        <name>FAD</name>
        <dbReference type="ChEBI" id="CHEBI:57692"/>
    </cofactor>
</comment>
<keyword evidence="3" id="KW-0285">Flavoprotein</keyword>
<accession>A0A4S8PKE0</accession>
<dbReference type="InterPro" id="IPR036188">
    <property type="entry name" value="FAD/NAD-bd_sf"/>
</dbReference>
<gene>
    <name evidence="7" type="ORF">E9998_06530</name>
</gene>
<evidence type="ECO:0000256" key="5">
    <source>
        <dbReference type="ARBA" id="ARBA00023002"/>
    </source>
</evidence>
<dbReference type="Proteomes" id="UP000305792">
    <property type="component" value="Unassembled WGS sequence"/>
</dbReference>
<dbReference type="AlphaFoldDB" id="A0A4S8PKE0"/>
<proteinExistence type="inferred from homology"/>
<dbReference type="RefSeq" id="WP_136528905.1">
    <property type="nucleotide sequence ID" value="NZ_STGX01000004.1"/>
</dbReference>
<evidence type="ECO:0000313" key="7">
    <source>
        <dbReference type="EMBL" id="THV30032.1"/>
    </source>
</evidence>
<dbReference type="InterPro" id="IPR023753">
    <property type="entry name" value="FAD/NAD-binding_dom"/>
</dbReference>
<keyword evidence="5" id="KW-0560">Oxidoreductase</keyword>
<dbReference type="SUPFAM" id="SSF51905">
    <property type="entry name" value="FAD/NAD(P)-binding domain"/>
    <property type="match status" value="1"/>
</dbReference>
<keyword evidence="8" id="KW-1185">Reference proteome</keyword>
<comment type="similarity">
    <text evidence="2">Belongs to the NADH dehydrogenase family.</text>
</comment>